<dbReference type="Gramene" id="KCW82772">
    <property type="protein sequence ID" value="KCW82772"/>
    <property type="gene ID" value="EUGRSUZ_C04148"/>
</dbReference>
<gene>
    <name evidence="2" type="ORF">EUGRSUZ_C04148</name>
</gene>
<dbReference type="eggNOG" id="KOG0266">
    <property type="taxonomic scope" value="Eukaryota"/>
</dbReference>
<dbReference type="SMART" id="SM00320">
    <property type="entry name" value="WD40"/>
    <property type="match status" value="7"/>
</dbReference>
<sequence>MPQSKWDAEKMLDVYVYDYFVKRNLHATAQKFLAERKISTHPIAIDAPGGFLFEWWSVFWDIYMARVHEKRSNTATSYAENQFGFNHWLKSWMQSYHPSSQLQLQQQLMPQAQPTTSVYDLESRILRTLLQKQSLGFGIDQMNNTGDVLANVRPTARIGYPVLPCGNVDVPLQQQEYPQSSLLNHQYRNSSIPILCPNRVISSGGPNADGSWPMTFKEKYQALQKEASQKRKRPDSAPFPAKHLRSADAFGLFPLISSTPPTMMLDDNVSVPSLPQIDHSSLPLPIPGSDATGPVFSATNRLAQMNVLLDASLADKNESISCYEDVATREMVISKGFTLTEFQSLSTSPNDVEFCHFSYDGKLLATGGHDKTATFWCTRSLRLKSKLEEHSHSITDARFSPRMPRFATSSADKTVKVWDADNPDYSLRTFTGHSFAAMSLDFHPWKDDLICSCDNNIEIRYWSIKSGRCVGIIKGGSSLMRFQPRAGRFLAAAAKNVVSILDVETQVCRMKLQGHEGTVNTICWDSTGEHLASVSDDLVKVWKIGSSGNAECVNELISAGNKSHACVFHPFHPSAAIIGCSENLELWDIAENKKVTLHAHNKPISCLAASSVNGLIASASRDKCIKIWK</sequence>
<dbReference type="SMART" id="SM00667">
    <property type="entry name" value="LisH"/>
    <property type="match status" value="1"/>
</dbReference>
<dbReference type="PANTHER" id="PTHR44376:SF13">
    <property type="entry name" value="LISH DOMAIN-CONTAINING PROTEIN"/>
    <property type="match status" value="1"/>
</dbReference>
<dbReference type="GO" id="GO:0003714">
    <property type="term" value="F:transcription corepressor activity"/>
    <property type="evidence" value="ECO:0007669"/>
    <property type="project" value="InterPro"/>
</dbReference>
<dbReference type="InterPro" id="IPR044716">
    <property type="entry name" value="LEUNIG-like"/>
</dbReference>
<evidence type="ECO:0000313" key="2">
    <source>
        <dbReference type="EMBL" id="KCW82772.1"/>
    </source>
</evidence>
<organism evidence="2">
    <name type="scientific">Eucalyptus grandis</name>
    <name type="common">Flooded gum</name>
    <dbReference type="NCBI Taxonomy" id="71139"/>
    <lineage>
        <taxon>Eukaryota</taxon>
        <taxon>Viridiplantae</taxon>
        <taxon>Streptophyta</taxon>
        <taxon>Embryophyta</taxon>
        <taxon>Tracheophyta</taxon>
        <taxon>Spermatophyta</taxon>
        <taxon>Magnoliopsida</taxon>
        <taxon>eudicotyledons</taxon>
        <taxon>Gunneridae</taxon>
        <taxon>Pentapetalae</taxon>
        <taxon>rosids</taxon>
        <taxon>malvids</taxon>
        <taxon>Myrtales</taxon>
        <taxon>Myrtaceae</taxon>
        <taxon>Myrtoideae</taxon>
        <taxon>Eucalypteae</taxon>
        <taxon>Eucalyptus</taxon>
    </lineage>
</organism>
<evidence type="ECO:0008006" key="3">
    <source>
        <dbReference type="Google" id="ProtNLM"/>
    </source>
</evidence>
<dbReference type="STRING" id="71139.A0A059CWM1"/>
<dbReference type="PROSITE" id="PS50294">
    <property type="entry name" value="WD_REPEATS_REGION"/>
    <property type="match status" value="2"/>
</dbReference>
<keyword evidence="1" id="KW-0853">WD repeat</keyword>
<dbReference type="InterPro" id="IPR001680">
    <property type="entry name" value="WD40_rpt"/>
</dbReference>
<dbReference type="PROSITE" id="PS50082">
    <property type="entry name" value="WD_REPEATS_2"/>
    <property type="match status" value="2"/>
</dbReference>
<dbReference type="EMBL" id="KK198755">
    <property type="protein sequence ID" value="KCW82772.1"/>
    <property type="molecule type" value="Genomic_DNA"/>
</dbReference>
<dbReference type="InterPro" id="IPR006594">
    <property type="entry name" value="LisH"/>
</dbReference>
<dbReference type="Gene3D" id="2.130.10.10">
    <property type="entry name" value="YVTN repeat-like/Quinoprotein amine dehydrogenase"/>
    <property type="match status" value="2"/>
</dbReference>
<dbReference type="Pfam" id="PF08513">
    <property type="entry name" value="LisH"/>
    <property type="match status" value="1"/>
</dbReference>
<accession>A0A059CWM1</accession>
<dbReference type="Pfam" id="PF00400">
    <property type="entry name" value="WD40"/>
    <property type="match status" value="5"/>
</dbReference>
<dbReference type="CDD" id="cd00200">
    <property type="entry name" value="WD40"/>
    <property type="match status" value="1"/>
</dbReference>
<reference evidence="2" key="1">
    <citation type="submission" date="2013-07" db="EMBL/GenBank/DDBJ databases">
        <title>The genome of Eucalyptus grandis.</title>
        <authorList>
            <person name="Schmutz J."/>
            <person name="Hayes R."/>
            <person name="Myburg A."/>
            <person name="Tuskan G."/>
            <person name="Grattapaglia D."/>
            <person name="Rokhsar D.S."/>
        </authorList>
    </citation>
    <scope>NUCLEOTIDE SEQUENCE</scope>
    <source>
        <tissue evidence="2">Leaf extractions</tissue>
    </source>
</reference>
<name>A0A059CWM1_EUCGR</name>
<dbReference type="InterPro" id="IPR036322">
    <property type="entry name" value="WD40_repeat_dom_sf"/>
</dbReference>
<protein>
    <recommendedName>
        <fullName evidence="3">LisH domain-containing protein</fullName>
    </recommendedName>
</protein>
<feature type="repeat" description="WD" evidence="1">
    <location>
        <begin position="387"/>
        <end position="428"/>
    </location>
</feature>
<dbReference type="InterPro" id="IPR015943">
    <property type="entry name" value="WD40/YVTN_repeat-like_dom_sf"/>
</dbReference>
<dbReference type="InParanoid" id="A0A059CWM1"/>
<feature type="repeat" description="WD" evidence="1">
    <location>
        <begin position="597"/>
        <end position="629"/>
    </location>
</feature>
<proteinExistence type="predicted"/>
<dbReference type="PANTHER" id="PTHR44376">
    <property type="entry name" value="TRANSCRIPTIONAL REGULATOR OF FILAMENTOUS GROWTH FLO8"/>
    <property type="match status" value="1"/>
</dbReference>
<evidence type="ECO:0000256" key="1">
    <source>
        <dbReference type="PROSITE-ProRule" id="PRU00221"/>
    </source>
</evidence>
<dbReference type="SUPFAM" id="SSF50978">
    <property type="entry name" value="WD40 repeat-like"/>
    <property type="match status" value="1"/>
</dbReference>
<dbReference type="AlphaFoldDB" id="A0A059CWM1"/>
<dbReference type="OMA" id="CAATHWC"/>
<dbReference type="PROSITE" id="PS50896">
    <property type="entry name" value="LISH"/>
    <property type="match status" value="1"/>
</dbReference>